<dbReference type="EMBL" id="CP042469">
    <property type="protein sequence ID" value="QOX63556.1"/>
    <property type="molecule type" value="Genomic_DNA"/>
</dbReference>
<proteinExistence type="predicted"/>
<name>A0ACD1ABB1_9FIRM</name>
<organism evidence="1 2">
    <name type="scientific">Anoxybacterium hadale</name>
    <dbReference type="NCBI Taxonomy" id="3408580"/>
    <lineage>
        <taxon>Bacteria</taxon>
        <taxon>Bacillati</taxon>
        <taxon>Bacillota</taxon>
        <taxon>Clostridia</taxon>
        <taxon>Peptostreptococcales</taxon>
        <taxon>Anaerovoracaceae</taxon>
        <taxon>Anoxybacterium</taxon>
    </lineage>
</organism>
<sequence>MNELKDKKILVVGMGKSGIAATQALLKLGAVVSVYDSKDEDKICGQLIQFLKNKNVTCYFGEEPDNTGDLDMVVISPGVPTDTGFVQKAKSAGAEVIGELEIAYRVGKGKYVAITGTNGKTTTTTLVGEIFENSGRKTYVVGNVGVAVISKALCTTEEDWLVTETSSFQLETTKHFKPEVSALLNITPDHMDRHKTLENYAQAKARIFQNQDENQYFVVNYDDAESYRLIAQCRAKVVPFSRKGTLEMGCFVLDGTIVIRNEQGQNIEICGIHELKIPGAHNLENALAAAAIAYFAGIAPVVISKTLRSFEGVEHRLEFSGEVDGVRFVNDSKGTNPDASIKAIEAMKENIILIAGGYDKGSDFEEFINAFQGRVKHMILLGKTAPKIKETAERLGFTNITMAKGMDECVKIGYKLATAGDTVLLSPACASWDMYTCFEQRGEHFKNCVRDLEK</sequence>
<dbReference type="EC" id="6.3.2.9" evidence="1"/>
<keyword evidence="1" id="KW-0436">Ligase</keyword>
<dbReference type="Proteomes" id="UP000594014">
    <property type="component" value="Chromosome"/>
</dbReference>
<protein>
    <submittedName>
        <fullName evidence="1">UDP-N-acetylmuramoyl-L-alanine--D-glutamate ligase</fullName>
        <ecNumber evidence="1">6.3.2.9</ecNumber>
    </submittedName>
</protein>
<gene>
    <name evidence="1" type="ORF">FRZ06_09425</name>
</gene>
<evidence type="ECO:0000313" key="1">
    <source>
        <dbReference type="EMBL" id="QOX63556.1"/>
    </source>
</evidence>
<evidence type="ECO:0000313" key="2">
    <source>
        <dbReference type="Proteomes" id="UP000594014"/>
    </source>
</evidence>
<keyword evidence="2" id="KW-1185">Reference proteome</keyword>
<reference evidence="1" key="1">
    <citation type="submission" date="2019-08" db="EMBL/GenBank/DDBJ databases">
        <title>Genome sequence of Clostridiales bacterium MT110.</title>
        <authorList>
            <person name="Cao J."/>
        </authorList>
    </citation>
    <scope>NUCLEOTIDE SEQUENCE</scope>
    <source>
        <strain evidence="1">MT110</strain>
    </source>
</reference>
<accession>A0ACD1ABB1</accession>